<dbReference type="PRINTS" id="PR00153">
    <property type="entry name" value="CSAPPISMRASE"/>
</dbReference>
<evidence type="ECO:0000256" key="2">
    <source>
        <dbReference type="ARBA" id="ARBA00007365"/>
    </source>
</evidence>
<dbReference type="PIRSF" id="PIRSF001467">
    <property type="entry name" value="Peptidylpro_ismrse"/>
    <property type="match status" value="1"/>
</dbReference>
<keyword evidence="4 5" id="KW-0413">Isomerase</keyword>
<gene>
    <name evidence="7" type="ORF">A2837_02080</name>
</gene>
<dbReference type="InterPro" id="IPR044666">
    <property type="entry name" value="Cyclophilin_A-like"/>
</dbReference>
<dbReference type="AlphaFoldDB" id="A0A1F6BZ25"/>
<dbReference type="InterPro" id="IPR029000">
    <property type="entry name" value="Cyclophilin-like_dom_sf"/>
</dbReference>
<comment type="caution">
    <text evidence="7">The sequence shown here is derived from an EMBL/GenBank/DDBJ whole genome shotgun (WGS) entry which is preliminary data.</text>
</comment>
<dbReference type="EMBL" id="MFKO01000002">
    <property type="protein sequence ID" value="OGG42032.1"/>
    <property type="molecule type" value="Genomic_DNA"/>
</dbReference>
<dbReference type="InterPro" id="IPR020892">
    <property type="entry name" value="Cyclophilin-type_PPIase_CS"/>
</dbReference>
<comment type="catalytic activity">
    <reaction evidence="5">
        <text>[protein]-peptidylproline (omega=180) = [protein]-peptidylproline (omega=0)</text>
        <dbReference type="Rhea" id="RHEA:16237"/>
        <dbReference type="Rhea" id="RHEA-COMP:10747"/>
        <dbReference type="Rhea" id="RHEA-COMP:10748"/>
        <dbReference type="ChEBI" id="CHEBI:83833"/>
        <dbReference type="ChEBI" id="CHEBI:83834"/>
        <dbReference type="EC" id="5.2.1.8"/>
    </reaction>
</comment>
<dbReference type="Gene3D" id="2.40.100.10">
    <property type="entry name" value="Cyclophilin-like"/>
    <property type="match status" value="1"/>
</dbReference>
<dbReference type="PANTHER" id="PTHR45625:SF4">
    <property type="entry name" value="PEPTIDYLPROLYL ISOMERASE DOMAIN AND WD REPEAT-CONTAINING PROTEIN 1"/>
    <property type="match status" value="1"/>
</dbReference>
<feature type="domain" description="PPIase cyclophilin-type" evidence="6">
    <location>
        <begin position="1"/>
        <end position="168"/>
    </location>
</feature>
<dbReference type="PANTHER" id="PTHR45625">
    <property type="entry name" value="PEPTIDYL-PROLYL CIS-TRANS ISOMERASE-RELATED"/>
    <property type="match status" value="1"/>
</dbReference>
<protein>
    <recommendedName>
        <fullName evidence="5">Peptidyl-prolyl cis-trans isomerase</fullName>
        <shortName evidence="5">PPIase</shortName>
        <ecNumber evidence="5">5.2.1.8</ecNumber>
    </recommendedName>
</protein>
<dbReference type="STRING" id="1798475.A2837_02080"/>
<sequence length="170" mass="18306">MNPIAVIKTNYGEVELELFASDMPITTTNFITLAESGFYNNTKFHRVIDGFMIQGGDPNSKGSDESIYGTGGPEKMVQDEFVAGEHLSNTRGTISMANTGQPNSGGSQFFINLVDNVALDFDKQPFTSKHPVFGRVVKGMDIVDTIGNVATKAGDIPVEPVIVESVTIVK</sequence>
<evidence type="ECO:0000256" key="5">
    <source>
        <dbReference type="RuleBase" id="RU363019"/>
    </source>
</evidence>
<dbReference type="EC" id="5.2.1.8" evidence="5"/>
<name>A0A1F6BZ25_9BACT</name>
<dbReference type="PROSITE" id="PS50072">
    <property type="entry name" value="CSA_PPIASE_2"/>
    <property type="match status" value="1"/>
</dbReference>
<organism evidence="7 8">
    <name type="scientific">Candidatus Kaiserbacteria bacterium RIFCSPHIGHO2_01_FULL_46_22</name>
    <dbReference type="NCBI Taxonomy" id="1798475"/>
    <lineage>
        <taxon>Bacteria</taxon>
        <taxon>Candidatus Kaiseribacteriota</taxon>
    </lineage>
</organism>
<reference evidence="7 8" key="1">
    <citation type="journal article" date="2016" name="Nat. Commun.">
        <title>Thousands of microbial genomes shed light on interconnected biogeochemical processes in an aquifer system.</title>
        <authorList>
            <person name="Anantharaman K."/>
            <person name="Brown C.T."/>
            <person name="Hug L.A."/>
            <person name="Sharon I."/>
            <person name="Castelle C.J."/>
            <person name="Probst A.J."/>
            <person name="Thomas B.C."/>
            <person name="Singh A."/>
            <person name="Wilkins M.J."/>
            <person name="Karaoz U."/>
            <person name="Brodie E.L."/>
            <person name="Williams K.H."/>
            <person name="Hubbard S.S."/>
            <person name="Banfield J.F."/>
        </authorList>
    </citation>
    <scope>NUCLEOTIDE SEQUENCE [LARGE SCALE GENOMIC DNA]</scope>
</reference>
<evidence type="ECO:0000256" key="3">
    <source>
        <dbReference type="ARBA" id="ARBA00023110"/>
    </source>
</evidence>
<accession>A0A1F6BZ25</accession>
<evidence type="ECO:0000256" key="1">
    <source>
        <dbReference type="ARBA" id="ARBA00002388"/>
    </source>
</evidence>
<dbReference type="InterPro" id="IPR024936">
    <property type="entry name" value="Cyclophilin-type_PPIase"/>
</dbReference>
<evidence type="ECO:0000313" key="8">
    <source>
        <dbReference type="Proteomes" id="UP000176322"/>
    </source>
</evidence>
<dbReference type="GO" id="GO:0003755">
    <property type="term" value="F:peptidyl-prolyl cis-trans isomerase activity"/>
    <property type="evidence" value="ECO:0007669"/>
    <property type="project" value="UniProtKB-UniRule"/>
</dbReference>
<dbReference type="Proteomes" id="UP000176322">
    <property type="component" value="Unassembled WGS sequence"/>
</dbReference>
<comment type="similarity">
    <text evidence="2 5">Belongs to the cyclophilin-type PPIase family.</text>
</comment>
<dbReference type="PROSITE" id="PS00170">
    <property type="entry name" value="CSA_PPIASE_1"/>
    <property type="match status" value="1"/>
</dbReference>
<dbReference type="InterPro" id="IPR002130">
    <property type="entry name" value="Cyclophilin-type_PPIase_dom"/>
</dbReference>
<evidence type="ECO:0000259" key="6">
    <source>
        <dbReference type="PROSITE" id="PS50072"/>
    </source>
</evidence>
<keyword evidence="3 5" id="KW-0697">Rotamase</keyword>
<comment type="function">
    <text evidence="1 5">PPIases accelerate the folding of proteins. It catalyzes the cis-trans isomerization of proline imidic peptide bonds in oligopeptides.</text>
</comment>
<evidence type="ECO:0000313" key="7">
    <source>
        <dbReference type="EMBL" id="OGG42032.1"/>
    </source>
</evidence>
<dbReference type="GO" id="GO:0006457">
    <property type="term" value="P:protein folding"/>
    <property type="evidence" value="ECO:0007669"/>
    <property type="project" value="InterPro"/>
</dbReference>
<dbReference type="CDD" id="cd00317">
    <property type="entry name" value="cyclophilin"/>
    <property type="match status" value="1"/>
</dbReference>
<dbReference type="Pfam" id="PF00160">
    <property type="entry name" value="Pro_isomerase"/>
    <property type="match status" value="1"/>
</dbReference>
<dbReference type="SUPFAM" id="SSF50891">
    <property type="entry name" value="Cyclophilin-like"/>
    <property type="match status" value="1"/>
</dbReference>
<evidence type="ECO:0000256" key="4">
    <source>
        <dbReference type="ARBA" id="ARBA00023235"/>
    </source>
</evidence>
<proteinExistence type="inferred from homology"/>